<accession>A0A6G4XY37</accession>
<comment type="caution">
    <text evidence="3">The sequence shown here is derived from an EMBL/GenBank/DDBJ whole genome shotgun (WGS) entry which is preliminary data.</text>
</comment>
<keyword evidence="4" id="KW-1185">Reference proteome</keyword>
<dbReference type="EMBL" id="JAAKZW010000379">
    <property type="protein sequence ID" value="NGO81680.1"/>
    <property type="molecule type" value="Genomic_DNA"/>
</dbReference>
<dbReference type="InterPro" id="IPR000792">
    <property type="entry name" value="Tscrpt_reg_LuxR_C"/>
</dbReference>
<evidence type="ECO:0000313" key="3">
    <source>
        <dbReference type="EMBL" id="NGO81680.1"/>
    </source>
</evidence>
<dbReference type="InterPro" id="IPR016032">
    <property type="entry name" value="Sig_transdc_resp-reg_C-effctor"/>
</dbReference>
<dbReference type="Proteomes" id="UP000481109">
    <property type="component" value="Unassembled WGS sequence"/>
</dbReference>
<feature type="non-terminal residue" evidence="3">
    <location>
        <position position="1"/>
    </location>
</feature>
<dbReference type="SMART" id="SM00421">
    <property type="entry name" value="HTH_LUXR"/>
    <property type="match status" value="1"/>
</dbReference>
<dbReference type="InterPro" id="IPR039420">
    <property type="entry name" value="WalR-like"/>
</dbReference>
<evidence type="ECO:0000256" key="1">
    <source>
        <dbReference type="ARBA" id="ARBA00023125"/>
    </source>
</evidence>
<organism evidence="3 4">
    <name type="scientific">Streptomyces mesophilus</name>
    <dbReference type="NCBI Taxonomy" id="1775132"/>
    <lineage>
        <taxon>Bacteria</taxon>
        <taxon>Bacillati</taxon>
        <taxon>Actinomycetota</taxon>
        <taxon>Actinomycetes</taxon>
        <taxon>Kitasatosporales</taxon>
        <taxon>Streptomycetaceae</taxon>
        <taxon>Streptomyces</taxon>
    </lineage>
</organism>
<dbReference type="GO" id="GO:0006355">
    <property type="term" value="P:regulation of DNA-templated transcription"/>
    <property type="evidence" value="ECO:0007669"/>
    <property type="project" value="InterPro"/>
</dbReference>
<dbReference type="SUPFAM" id="SSF46894">
    <property type="entry name" value="C-terminal effector domain of the bipartite response regulators"/>
    <property type="match status" value="1"/>
</dbReference>
<dbReference type="PROSITE" id="PS50043">
    <property type="entry name" value="HTH_LUXR_2"/>
    <property type="match status" value="1"/>
</dbReference>
<proteinExistence type="predicted"/>
<dbReference type="InterPro" id="IPR036388">
    <property type="entry name" value="WH-like_DNA-bd_sf"/>
</dbReference>
<dbReference type="PANTHER" id="PTHR43214">
    <property type="entry name" value="TWO-COMPONENT RESPONSE REGULATOR"/>
    <property type="match status" value="1"/>
</dbReference>
<keyword evidence="1" id="KW-0238">DNA-binding</keyword>
<dbReference type="Gene3D" id="1.10.10.10">
    <property type="entry name" value="Winged helix-like DNA-binding domain superfamily/Winged helix DNA-binding domain"/>
    <property type="match status" value="1"/>
</dbReference>
<evidence type="ECO:0000259" key="2">
    <source>
        <dbReference type="PROSITE" id="PS50043"/>
    </source>
</evidence>
<dbReference type="PANTHER" id="PTHR43214:SF42">
    <property type="entry name" value="TRANSCRIPTIONAL REGULATORY PROTEIN DESR"/>
    <property type="match status" value="1"/>
</dbReference>
<evidence type="ECO:0000313" key="4">
    <source>
        <dbReference type="Proteomes" id="UP000481109"/>
    </source>
</evidence>
<dbReference type="GO" id="GO:0003677">
    <property type="term" value="F:DNA binding"/>
    <property type="evidence" value="ECO:0007669"/>
    <property type="project" value="UniProtKB-KW"/>
</dbReference>
<dbReference type="CDD" id="cd06170">
    <property type="entry name" value="LuxR_C_like"/>
    <property type="match status" value="1"/>
</dbReference>
<dbReference type="Pfam" id="PF00196">
    <property type="entry name" value="GerE"/>
    <property type="match status" value="1"/>
</dbReference>
<reference evidence="3 4" key="1">
    <citation type="submission" date="2020-02" db="EMBL/GenBank/DDBJ databases">
        <title>Whole-genome analyses of novel actinobacteria.</title>
        <authorList>
            <person name="Sahin N."/>
            <person name="Tokatli A."/>
        </authorList>
    </citation>
    <scope>NUCLEOTIDE SEQUENCE [LARGE SCALE GENOMIC DNA]</scope>
    <source>
        <strain evidence="3 4">YC504</strain>
    </source>
</reference>
<sequence>FVLDGALGTYLRGMGAVLSGDARGFEAGRGTLRQVVDAAGEADEAELLLCAGAAALVVGDLAAACRLGSRALAAARARGQVTVVPRALEQLAYAELRAGRHARARAHAEEGSRAARSAGRRNDLAHHQAILALVASLDQDARTVAEHAAAAEGTAARHGLVQTSTLAQWALGRADLARGRPQEAAARLHPLISPGRGRGHFAIRMLVVPCFVEASVLAGRAEGARAAVEEFAVWAGFGHDPQAPAQLLRCRALLAAEAHPAETADLYTEALARHETADGDFERARTALLHGKWLRRARQPAKARDTLRDALIAFERCGAGAWAAQAAAELRATGEASASQLPDRLDGLTPQQLRIARLVAEGATNREVARHLSVSPRTVDHHLRNVFATLGVRSRVELSRAVARADGATADA</sequence>
<dbReference type="RefSeq" id="WP_165337062.1">
    <property type="nucleotide sequence ID" value="NZ_JAAKZW010000379.1"/>
</dbReference>
<gene>
    <name evidence="3" type="ORF">G6045_39430</name>
</gene>
<feature type="domain" description="HTH luxR-type" evidence="2">
    <location>
        <begin position="341"/>
        <end position="406"/>
    </location>
</feature>
<name>A0A6G4XY37_9ACTN</name>
<dbReference type="AlphaFoldDB" id="A0A6G4XY37"/>
<dbReference type="PRINTS" id="PR00038">
    <property type="entry name" value="HTHLUXR"/>
</dbReference>
<protein>
    <submittedName>
        <fullName evidence="3">Helix-turn-helix transcriptional regulator</fullName>
    </submittedName>
</protein>